<protein>
    <recommendedName>
        <fullName evidence="3">Transposase</fullName>
    </recommendedName>
</protein>
<reference evidence="1" key="1">
    <citation type="submission" date="2023-11" db="EMBL/GenBank/DDBJ databases">
        <authorList>
            <person name="De Vega J J."/>
            <person name="De Vega J J."/>
        </authorList>
    </citation>
    <scope>NUCLEOTIDE SEQUENCE</scope>
</reference>
<evidence type="ECO:0000313" key="1">
    <source>
        <dbReference type="EMBL" id="CAK5283974.1"/>
    </source>
</evidence>
<dbReference type="EMBL" id="CAVNYO010000478">
    <property type="protein sequence ID" value="CAK5283974.1"/>
    <property type="molecule type" value="Genomic_DNA"/>
</dbReference>
<evidence type="ECO:0000313" key="2">
    <source>
        <dbReference type="Proteomes" id="UP001295794"/>
    </source>
</evidence>
<dbReference type="InterPro" id="IPR009057">
    <property type="entry name" value="Homeodomain-like_sf"/>
</dbReference>
<evidence type="ECO:0008006" key="3">
    <source>
        <dbReference type="Google" id="ProtNLM"/>
    </source>
</evidence>
<accession>A0AAD2K9G2</accession>
<dbReference type="Proteomes" id="UP001295794">
    <property type="component" value="Unassembled WGS sequence"/>
</dbReference>
<keyword evidence="2" id="KW-1185">Reference proteome</keyword>
<dbReference type="SUPFAM" id="SSF46689">
    <property type="entry name" value="Homeodomain-like"/>
    <property type="match status" value="1"/>
</dbReference>
<comment type="caution">
    <text evidence="1">The sequence shown here is derived from an EMBL/GenBank/DDBJ whole genome shotgun (WGS) entry which is preliminary data.</text>
</comment>
<proteinExistence type="predicted"/>
<dbReference type="AlphaFoldDB" id="A0AAD2K9G2"/>
<organism evidence="1 2">
    <name type="scientific">Mycena citricolor</name>
    <dbReference type="NCBI Taxonomy" id="2018698"/>
    <lineage>
        <taxon>Eukaryota</taxon>
        <taxon>Fungi</taxon>
        <taxon>Dikarya</taxon>
        <taxon>Basidiomycota</taxon>
        <taxon>Agaricomycotina</taxon>
        <taxon>Agaricomycetes</taxon>
        <taxon>Agaricomycetidae</taxon>
        <taxon>Agaricales</taxon>
        <taxon>Marasmiineae</taxon>
        <taxon>Mycenaceae</taxon>
        <taxon>Mycena</taxon>
    </lineage>
</organism>
<name>A0AAD2K9G2_9AGAR</name>
<gene>
    <name evidence="1" type="ORF">MYCIT1_LOCUS36916</name>
</gene>
<sequence>MPPPVGAKHFSRQEKELALRSRQEGMLTVAQILRLFQMSRSTFRRIERNWRLYHDVVPPYRPHSHIGRPRLLNYNDLTFILALVAQNPAWFLTELQGLLKHNRVVSVHFTTIHRALERAGVSRKKLKVIACERNEDVRNDYNDKTPARRYGRSRRNRRAVQAQRFVRGIRLSAVGLLTARGMEAAKVVEGSFHRVDYLDFLQNHVVSVHSVSFTGSCLGRCL</sequence>